<organism evidence="6">
    <name type="scientific">mine drainage metagenome</name>
    <dbReference type="NCBI Taxonomy" id="410659"/>
    <lineage>
        <taxon>unclassified sequences</taxon>
        <taxon>metagenomes</taxon>
        <taxon>ecological metagenomes</taxon>
    </lineage>
</organism>
<dbReference type="GO" id="GO:0016787">
    <property type="term" value="F:hydrolase activity"/>
    <property type="evidence" value="ECO:0007669"/>
    <property type="project" value="UniProtKB-KW"/>
</dbReference>
<reference evidence="6" key="2">
    <citation type="journal article" date="2014" name="ISME J.">
        <title>Microbial stratification in low pH oxic and suboxic macroscopic growths along an acid mine drainage.</title>
        <authorList>
            <person name="Mendez-Garcia C."/>
            <person name="Mesa V."/>
            <person name="Sprenger R.R."/>
            <person name="Richter M."/>
            <person name="Diez M.S."/>
            <person name="Solano J."/>
            <person name="Bargiela R."/>
            <person name="Golyshina O.V."/>
            <person name="Manteca A."/>
            <person name="Ramos J.L."/>
            <person name="Gallego J.R."/>
            <person name="Llorente I."/>
            <person name="Martins Dos Santos V.A."/>
            <person name="Jensen O.N."/>
            <person name="Pelaez A.I."/>
            <person name="Sanchez J."/>
            <person name="Ferrer M."/>
        </authorList>
    </citation>
    <scope>NUCLEOTIDE SEQUENCE</scope>
</reference>
<keyword evidence="2" id="KW-1277">Toxin-antitoxin system</keyword>
<gene>
    <name evidence="6" type="ORF">B1B_09682</name>
</gene>
<dbReference type="InterPro" id="IPR008201">
    <property type="entry name" value="HepT-like"/>
</dbReference>
<sequence>MLEAIERIRAFTSGGRAEFFNDPRTHEAVAYEALKLGEAANRLSRPFRSAHPKVPWDRLIRLRHEIVHEYFRVELDDLVGLCRLRDR</sequence>
<dbReference type="GO" id="GO:0004540">
    <property type="term" value="F:RNA nuclease activity"/>
    <property type="evidence" value="ECO:0007669"/>
    <property type="project" value="InterPro"/>
</dbReference>
<dbReference type="Pfam" id="PF01934">
    <property type="entry name" value="HepT-like"/>
    <property type="match status" value="1"/>
</dbReference>
<keyword evidence="3" id="KW-0540">Nuclease</keyword>
<evidence type="ECO:0000256" key="3">
    <source>
        <dbReference type="ARBA" id="ARBA00022722"/>
    </source>
</evidence>
<evidence type="ECO:0000313" key="6">
    <source>
        <dbReference type="EMBL" id="EQD54440.1"/>
    </source>
</evidence>
<reference evidence="6" key="1">
    <citation type="submission" date="2013-08" db="EMBL/GenBank/DDBJ databases">
        <authorList>
            <person name="Mendez C."/>
            <person name="Richter M."/>
            <person name="Ferrer M."/>
            <person name="Sanchez J."/>
        </authorList>
    </citation>
    <scope>NUCLEOTIDE SEQUENCE</scope>
</reference>
<dbReference type="GO" id="GO:0110001">
    <property type="term" value="C:toxin-antitoxin complex"/>
    <property type="evidence" value="ECO:0007669"/>
    <property type="project" value="InterPro"/>
</dbReference>
<evidence type="ECO:0000256" key="5">
    <source>
        <dbReference type="ARBA" id="ARBA00022801"/>
    </source>
</evidence>
<keyword evidence="1" id="KW-0597">Phosphoprotein</keyword>
<dbReference type="GO" id="GO:0000166">
    <property type="term" value="F:nucleotide binding"/>
    <property type="evidence" value="ECO:0007669"/>
    <property type="project" value="UniProtKB-KW"/>
</dbReference>
<dbReference type="PANTHER" id="PTHR34139">
    <property type="entry name" value="UPF0331 PROTEIN MJ0127"/>
    <property type="match status" value="1"/>
</dbReference>
<accession>T1BKD3</accession>
<evidence type="ECO:0000256" key="2">
    <source>
        <dbReference type="ARBA" id="ARBA00022649"/>
    </source>
</evidence>
<dbReference type="PANTHER" id="PTHR34139:SF1">
    <property type="entry name" value="RNASE MJ1380-RELATED"/>
    <property type="match status" value="1"/>
</dbReference>
<dbReference type="EMBL" id="AUZY01006418">
    <property type="protein sequence ID" value="EQD54440.1"/>
    <property type="molecule type" value="Genomic_DNA"/>
</dbReference>
<proteinExistence type="predicted"/>
<keyword evidence="4" id="KW-0547">Nucleotide-binding</keyword>
<dbReference type="AlphaFoldDB" id="T1BKD3"/>
<keyword evidence="5" id="KW-0378">Hydrolase</keyword>
<comment type="caution">
    <text evidence="6">The sequence shown here is derived from an EMBL/GenBank/DDBJ whole genome shotgun (WGS) entry which is preliminary data.</text>
</comment>
<evidence type="ECO:0000256" key="4">
    <source>
        <dbReference type="ARBA" id="ARBA00022741"/>
    </source>
</evidence>
<protein>
    <submittedName>
        <fullName evidence="6">Protein containing DUF86</fullName>
    </submittedName>
</protein>
<dbReference type="InterPro" id="IPR051813">
    <property type="entry name" value="HepT_RNase_toxin"/>
</dbReference>
<evidence type="ECO:0000256" key="1">
    <source>
        <dbReference type="ARBA" id="ARBA00022553"/>
    </source>
</evidence>
<name>T1BKD3_9ZZZZ</name>